<sequence>MSSTGISLGRVFRNESSFRTPSLSFLLIVFSTADLICPSNASIILKHDIRVSN</sequence>
<proteinExistence type="predicted"/>
<name>A0A2P2JWB8_RHIMU</name>
<dbReference type="EMBL" id="GGEC01017280">
    <property type="protein sequence ID" value="MBW97763.1"/>
    <property type="molecule type" value="Transcribed_RNA"/>
</dbReference>
<organism evidence="1">
    <name type="scientific">Rhizophora mucronata</name>
    <name type="common">Asiatic mangrove</name>
    <dbReference type="NCBI Taxonomy" id="61149"/>
    <lineage>
        <taxon>Eukaryota</taxon>
        <taxon>Viridiplantae</taxon>
        <taxon>Streptophyta</taxon>
        <taxon>Embryophyta</taxon>
        <taxon>Tracheophyta</taxon>
        <taxon>Spermatophyta</taxon>
        <taxon>Magnoliopsida</taxon>
        <taxon>eudicotyledons</taxon>
        <taxon>Gunneridae</taxon>
        <taxon>Pentapetalae</taxon>
        <taxon>rosids</taxon>
        <taxon>fabids</taxon>
        <taxon>Malpighiales</taxon>
        <taxon>Rhizophoraceae</taxon>
        <taxon>Rhizophora</taxon>
    </lineage>
</organism>
<reference evidence="1" key="1">
    <citation type="submission" date="2018-02" db="EMBL/GenBank/DDBJ databases">
        <title>Rhizophora mucronata_Transcriptome.</title>
        <authorList>
            <person name="Meera S.P."/>
            <person name="Sreeshan A."/>
            <person name="Augustine A."/>
        </authorList>
    </citation>
    <scope>NUCLEOTIDE SEQUENCE</scope>
    <source>
        <tissue evidence="1">Leaf</tissue>
    </source>
</reference>
<protein>
    <submittedName>
        <fullName evidence="1">Uncharacterized protein</fullName>
    </submittedName>
</protein>
<dbReference type="AlphaFoldDB" id="A0A2P2JWB8"/>
<accession>A0A2P2JWB8</accession>
<evidence type="ECO:0000313" key="1">
    <source>
        <dbReference type="EMBL" id="MBW97763.1"/>
    </source>
</evidence>